<dbReference type="CDD" id="cd14066">
    <property type="entry name" value="STKc_IRAK"/>
    <property type="match status" value="1"/>
</dbReference>
<feature type="chain" id="PRO_5032707905" description="non-specific serine/threonine protein kinase" evidence="21">
    <location>
        <begin position="25"/>
        <end position="864"/>
    </location>
</feature>
<dbReference type="InterPro" id="IPR055414">
    <property type="entry name" value="LRR_R13L4/SHOC2-like"/>
</dbReference>
<keyword evidence="14 20" id="KW-0472">Membrane</keyword>
<feature type="domain" description="Protein kinase" evidence="22">
    <location>
        <begin position="573"/>
        <end position="852"/>
    </location>
</feature>
<evidence type="ECO:0000256" key="2">
    <source>
        <dbReference type="ARBA" id="ARBA00012513"/>
    </source>
</evidence>
<evidence type="ECO:0000256" key="20">
    <source>
        <dbReference type="SAM" id="Phobius"/>
    </source>
</evidence>
<dbReference type="Gene3D" id="3.30.200.20">
    <property type="entry name" value="Phosphorylase Kinase, domain 1"/>
    <property type="match status" value="1"/>
</dbReference>
<evidence type="ECO:0000256" key="9">
    <source>
        <dbReference type="ARBA" id="ARBA00022737"/>
    </source>
</evidence>
<dbReference type="SUPFAM" id="SSF52047">
    <property type="entry name" value="RNI-like"/>
    <property type="match status" value="1"/>
</dbReference>
<dbReference type="PRINTS" id="PR00019">
    <property type="entry name" value="LEURICHRPT"/>
</dbReference>
<evidence type="ECO:0000256" key="1">
    <source>
        <dbReference type="ARBA" id="ARBA00004479"/>
    </source>
</evidence>
<feature type="transmembrane region" description="Helical" evidence="20">
    <location>
        <begin position="508"/>
        <end position="531"/>
    </location>
</feature>
<evidence type="ECO:0000256" key="19">
    <source>
        <dbReference type="PROSITE-ProRule" id="PRU10141"/>
    </source>
</evidence>
<comment type="catalytic activity">
    <reaction evidence="17">
        <text>L-threonyl-[protein] + ATP = O-phospho-L-threonyl-[protein] + ADP + H(+)</text>
        <dbReference type="Rhea" id="RHEA:46608"/>
        <dbReference type="Rhea" id="RHEA-COMP:11060"/>
        <dbReference type="Rhea" id="RHEA-COMP:11605"/>
        <dbReference type="ChEBI" id="CHEBI:15378"/>
        <dbReference type="ChEBI" id="CHEBI:30013"/>
        <dbReference type="ChEBI" id="CHEBI:30616"/>
        <dbReference type="ChEBI" id="CHEBI:61977"/>
        <dbReference type="ChEBI" id="CHEBI:456216"/>
        <dbReference type="EC" id="2.7.11.1"/>
    </reaction>
</comment>
<evidence type="ECO:0000256" key="16">
    <source>
        <dbReference type="ARBA" id="ARBA00023180"/>
    </source>
</evidence>
<sequence>MAFSYGLLLKVVMWTIFLSYATTATSISTSHESSSEAQVLLKWKANFDYDNFKLSSWNTSTTSSPCKWFGITCNQAGSVTGINLSESFLYSKLDNFNFSSFPNLVRLSLTNSRLCGTIPAHIGALSKLTHLNLSWNYLSYKLPLALANLTQIVELDISNNYIEGELDPRLYTNWTKLTSLQLQNNSLIGNIPSPLSNLNHLNLASNRLSGTLPLALANLTQIVELDISNNDIKEIGNLRNLVHLDLSQNNLSGPILLRACTSLDTVHLQWNLFEGNITEAFGVHPNLNYIDLSYNRLYGELSPDWGKCRNLKSLQIQGNDISGAIPHELGQLIQLQDLDLDLSSNQLVGEIPIQLGNLSSLLELNLYENRLSGKVPLETGRLSNLVYIDLSRNMLSGPIPGDIGNYFSLEFLSLSNNYLNGSIPSQLGMLNMLRNLNLSHNNLSGNIPDFLNNIFRFDLSYNDLEGPIPKMAYGYYPSKAFSNNKGLCGGGGGEGFPSCFPSPGWHKVMIFVAAPLCSTMFLACVIVGFLLSRRKMTKIQIEEGTRKNGDLLSIWNYDGTIAYEDIIKATEDFDIKYCIGTGGYGSVYRAELPTGKIVALKKLNGLEGEDPAYQKSFRNEIRVLTEIRHRNIVRLHGFCSHQRCMFLVYEYMERGSLFCVLRNEIEAVELDWIKRVNIIKGVAHALSYMHHDCIPPIIHRDISSSNVLLDSKLKAYVSDFGTARLQDPDSSNQTILVGTYGYIAPELAYSMIVTEKSDVYSFGVVTLETLMGRHPGELLSSLSSSVAKTIMLKDVLDPRLSPPPDQLVAQEVISIVMLALACLRSDPRSRPTMEYVSRELVASRQRFPQPFHAISLWQLRELEM</sequence>
<dbReference type="Pfam" id="PF08263">
    <property type="entry name" value="LRRNT_2"/>
    <property type="match status" value="1"/>
</dbReference>
<dbReference type="FunFam" id="3.80.10.10:FF:000400">
    <property type="entry name" value="Nuclear pore complex protein NUP107"/>
    <property type="match status" value="1"/>
</dbReference>
<dbReference type="EMBL" id="JABCRI010000010">
    <property type="protein sequence ID" value="KAF8399459.1"/>
    <property type="molecule type" value="Genomic_DNA"/>
</dbReference>
<dbReference type="GO" id="GO:0099402">
    <property type="term" value="P:plant organ development"/>
    <property type="evidence" value="ECO:0007669"/>
    <property type="project" value="UniProtKB-ARBA"/>
</dbReference>
<keyword evidence="6" id="KW-0808">Transferase</keyword>
<name>A0A834Z0L9_TETSI</name>
<evidence type="ECO:0000256" key="11">
    <source>
        <dbReference type="ARBA" id="ARBA00022777"/>
    </source>
</evidence>
<evidence type="ECO:0000256" key="21">
    <source>
        <dbReference type="SAM" id="SignalP"/>
    </source>
</evidence>
<reference evidence="23 24" key="1">
    <citation type="submission" date="2020-04" db="EMBL/GenBank/DDBJ databases">
        <title>Plant Genome Project.</title>
        <authorList>
            <person name="Zhang R.-G."/>
        </authorList>
    </citation>
    <scope>NUCLEOTIDE SEQUENCE [LARGE SCALE GENOMIC DNA]</scope>
    <source>
        <strain evidence="23">YNK0</strain>
        <tissue evidence="23">Leaf</tissue>
    </source>
</reference>
<evidence type="ECO:0000256" key="12">
    <source>
        <dbReference type="ARBA" id="ARBA00022840"/>
    </source>
</evidence>
<dbReference type="Pfam" id="PF13855">
    <property type="entry name" value="LRR_8"/>
    <property type="match status" value="1"/>
</dbReference>
<evidence type="ECO:0000256" key="4">
    <source>
        <dbReference type="ARBA" id="ARBA00022553"/>
    </source>
</evidence>
<dbReference type="FunFam" id="3.30.200.20:FF:000309">
    <property type="entry name" value="Leucine-rich repeat receptor protein kinase MSP1"/>
    <property type="match status" value="1"/>
</dbReference>
<keyword evidence="11" id="KW-0418">Kinase</keyword>
<evidence type="ECO:0000256" key="8">
    <source>
        <dbReference type="ARBA" id="ARBA00022729"/>
    </source>
</evidence>
<keyword evidence="12 19" id="KW-0067">ATP-binding</keyword>
<proteinExistence type="predicted"/>
<evidence type="ECO:0000256" key="7">
    <source>
        <dbReference type="ARBA" id="ARBA00022692"/>
    </source>
</evidence>
<keyword evidence="3" id="KW-0723">Serine/threonine-protein kinase</keyword>
<dbReference type="PANTHER" id="PTHR48005">
    <property type="entry name" value="LEUCINE RICH REPEAT KINASE 2"/>
    <property type="match status" value="1"/>
</dbReference>
<keyword evidence="10 19" id="KW-0547">Nucleotide-binding</keyword>
<dbReference type="GO" id="GO:0004674">
    <property type="term" value="F:protein serine/threonine kinase activity"/>
    <property type="evidence" value="ECO:0007669"/>
    <property type="project" value="UniProtKB-KW"/>
</dbReference>
<comment type="subcellular location">
    <subcellularLocation>
        <location evidence="1">Membrane</location>
        <topology evidence="1">Single-pass type I membrane protein</topology>
    </subcellularLocation>
</comment>
<dbReference type="PROSITE" id="PS00107">
    <property type="entry name" value="PROTEIN_KINASE_ATP"/>
    <property type="match status" value="1"/>
</dbReference>
<dbReference type="InterPro" id="IPR017441">
    <property type="entry name" value="Protein_kinase_ATP_BS"/>
</dbReference>
<feature type="binding site" evidence="19">
    <location>
        <position position="601"/>
    </location>
    <ligand>
        <name>ATP</name>
        <dbReference type="ChEBI" id="CHEBI:30616"/>
    </ligand>
</feature>
<evidence type="ECO:0000256" key="14">
    <source>
        <dbReference type="ARBA" id="ARBA00023136"/>
    </source>
</evidence>
<keyword evidence="7 20" id="KW-0812">Transmembrane</keyword>
<dbReference type="Pfam" id="PF23598">
    <property type="entry name" value="LRR_14"/>
    <property type="match status" value="1"/>
</dbReference>
<dbReference type="PROSITE" id="PS00109">
    <property type="entry name" value="PROTEIN_KINASE_TYR"/>
    <property type="match status" value="1"/>
</dbReference>
<dbReference type="InterPro" id="IPR032675">
    <property type="entry name" value="LRR_dom_sf"/>
</dbReference>
<dbReference type="SUPFAM" id="SSF56112">
    <property type="entry name" value="Protein kinase-like (PK-like)"/>
    <property type="match status" value="1"/>
</dbReference>
<dbReference type="EC" id="2.7.11.1" evidence="2"/>
<organism evidence="23 24">
    <name type="scientific">Tetracentron sinense</name>
    <name type="common">Spur-leaf</name>
    <dbReference type="NCBI Taxonomy" id="13715"/>
    <lineage>
        <taxon>Eukaryota</taxon>
        <taxon>Viridiplantae</taxon>
        <taxon>Streptophyta</taxon>
        <taxon>Embryophyta</taxon>
        <taxon>Tracheophyta</taxon>
        <taxon>Spermatophyta</taxon>
        <taxon>Magnoliopsida</taxon>
        <taxon>Trochodendrales</taxon>
        <taxon>Trochodendraceae</taxon>
        <taxon>Tetracentron</taxon>
    </lineage>
</organism>
<dbReference type="GO" id="GO:0009653">
    <property type="term" value="P:anatomical structure morphogenesis"/>
    <property type="evidence" value="ECO:0007669"/>
    <property type="project" value="UniProtKB-ARBA"/>
</dbReference>
<keyword evidence="5" id="KW-0433">Leucine-rich repeat</keyword>
<keyword evidence="13 20" id="KW-1133">Transmembrane helix</keyword>
<evidence type="ECO:0000256" key="10">
    <source>
        <dbReference type="ARBA" id="ARBA00022741"/>
    </source>
</evidence>
<evidence type="ECO:0000256" key="17">
    <source>
        <dbReference type="ARBA" id="ARBA00047899"/>
    </source>
</evidence>
<dbReference type="Gene3D" id="1.10.510.10">
    <property type="entry name" value="Transferase(Phosphotransferase) domain 1"/>
    <property type="match status" value="1"/>
</dbReference>
<dbReference type="InterPro" id="IPR000719">
    <property type="entry name" value="Prot_kinase_dom"/>
</dbReference>
<dbReference type="InterPro" id="IPR011009">
    <property type="entry name" value="Kinase-like_dom_sf"/>
</dbReference>
<dbReference type="FunFam" id="3.80.10.10:FF:000095">
    <property type="entry name" value="LRR receptor-like serine/threonine-protein kinase GSO1"/>
    <property type="match status" value="1"/>
</dbReference>
<dbReference type="Pfam" id="PF00069">
    <property type="entry name" value="Pkinase"/>
    <property type="match status" value="1"/>
</dbReference>
<dbReference type="GO" id="GO:0016020">
    <property type="term" value="C:membrane"/>
    <property type="evidence" value="ECO:0007669"/>
    <property type="project" value="UniProtKB-SubCell"/>
</dbReference>
<gene>
    <name evidence="23" type="ORF">HHK36_015324</name>
</gene>
<protein>
    <recommendedName>
        <fullName evidence="2">non-specific serine/threonine protein kinase</fullName>
        <ecNumber evidence="2">2.7.11.1</ecNumber>
    </recommendedName>
</protein>
<dbReference type="OrthoDB" id="676979at2759"/>
<comment type="caution">
    <text evidence="23">The sequence shown here is derived from an EMBL/GenBank/DDBJ whole genome shotgun (WGS) entry which is preliminary data.</text>
</comment>
<dbReference type="FunFam" id="1.10.510.10:FF:000445">
    <property type="entry name" value="MDIS1-interacting receptor like kinase 2"/>
    <property type="match status" value="1"/>
</dbReference>
<evidence type="ECO:0000256" key="13">
    <source>
        <dbReference type="ARBA" id="ARBA00022989"/>
    </source>
</evidence>
<dbReference type="InterPro" id="IPR051420">
    <property type="entry name" value="Ser_Thr_Kinases_DiverseReg"/>
</dbReference>
<dbReference type="Proteomes" id="UP000655225">
    <property type="component" value="Unassembled WGS sequence"/>
</dbReference>
<comment type="catalytic activity">
    <reaction evidence="18">
        <text>L-seryl-[protein] + ATP = O-phospho-L-seryl-[protein] + ADP + H(+)</text>
        <dbReference type="Rhea" id="RHEA:17989"/>
        <dbReference type="Rhea" id="RHEA-COMP:9863"/>
        <dbReference type="Rhea" id="RHEA-COMP:11604"/>
        <dbReference type="ChEBI" id="CHEBI:15378"/>
        <dbReference type="ChEBI" id="CHEBI:29999"/>
        <dbReference type="ChEBI" id="CHEBI:30616"/>
        <dbReference type="ChEBI" id="CHEBI:83421"/>
        <dbReference type="ChEBI" id="CHEBI:456216"/>
        <dbReference type="EC" id="2.7.11.1"/>
    </reaction>
</comment>
<dbReference type="PROSITE" id="PS51450">
    <property type="entry name" value="LRR"/>
    <property type="match status" value="2"/>
</dbReference>
<keyword evidence="9" id="KW-0677">Repeat</keyword>
<evidence type="ECO:0000256" key="18">
    <source>
        <dbReference type="ARBA" id="ARBA00048679"/>
    </source>
</evidence>
<evidence type="ECO:0000313" key="23">
    <source>
        <dbReference type="EMBL" id="KAF8399459.1"/>
    </source>
</evidence>
<evidence type="ECO:0000256" key="3">
    <source>
        <dbReference type="ARBA" id="ARBA00022527"/>
    </source>
</evidence>
<evidence type="ECO:0000313" key="24">
    <source>
        <dbReference type="Proteomes" id="UP000655225"/>
    </source>
</evidence>
<keyword evidence="24" id="KW-1185">Reference proteome</keyword>
<dbReference type="PANTHER" id="PTHR48005:SF16">
    <property type="entry name" value="MDIS1-INTERACTING RECEPTOR LIKE KINASE 2-LIKE ISOFORM X1"/>
    <property type="match status" value="1"/>
</dbReference>
<dbReference type="Gene3D" id="3.80.10.10">
    <property type="entry name" value="Ribonuclease Inhibitor"/>
    <property type="match status" value="4"/>
</dbReference>
<keyword evidence="16" id="KW-0325">Glycoprotein</keyword>
<keyword evidence="4" id="KW-0597">Phosphoprotein</keyword>
<dbReference type="PROSITE" id="PS50011">
    <property type="entry name" value="PROTEIN_KINASE_DOM"/>
    <property type="match status" value="1"/>
</dbReference>
<dbReference type="GO" id="GO:0005524">
    <property type="term" value="F:ATP binding"/>
    <property type="evidence" value="ECO:0007669"/>
    <property type="project" value="UniProtKB-UniRule"/>
</dbReference>
<evidence type="ECO:0000259" key="22">
    <source>
        <dbReference type="PROSITE" id="PS50011"/>
    </source>
</evidence>
<evidence type="ECO:0000256" key="6">
    <source>
        <dbReference type="ARBA" id="ARBA00022679"/>
    </source>
</evidence>
<evidence type="ECO:0000256" key="5">
    <source>
        <dbReference type="ARBA" id="ARBA00022614"/>
    </source>
</evidence>
<keyword evidence="15" id="KW-0675">Receptor</keyword>
<keyword evidence="8 21" id="KW-0732">Signal</keyword>
<dbReference type="AlphaFoldDB" id="A0A834Z0L9"/>
<dbReference type="InterPro" id="IPR001611">
    <property type="entry name" value="Leu-rich_rpt"/>
</dbReference>
<evidence type="ECO:0000256" key="15">
    <source>
        <dbReference type="ARBA" id="ARBA00023170"/>
    </source>
</evidence>
<dbReference type="OMA" id="CIQGCLP"/>
<accession>A0A834Z0L9</accession>
<feature type="signal peptide" evidence="21">
    <location>
        <begin position="1"/>
        <end position="24"/>
    </location>
</feature>
<dbReference type="InterPro" id="IPR013210">
    <property type="entry name" value="LRR_N_plant-typ"/>
</dbReference>
<dbReference type="SUPFAM" id="SSF52058">
    <property type="entry name" value="L domain-like"/>
    <property type="match status" value="1"/>
</dbReference>
<dbReference type="Pfam" id="PF00560">
    <property type="entry name" value="LRR_1"/>
    <property type="match status" value="2"/>
</dbReference>
<dbReference type="InterPro" id="IPR008266">
    <property type="entry name" value="Tyr_kinase_AS"/>
</dbReference>